<evidence type="ECO:0000313" key="5">
    <source>
        <dbReference type="Proteomes" id="UP000576225"/>
    </source>
</evidence>
<evidence type="ECO:0000313" key="2">
    <source>
        <dbReference type="EMBL" id="NMD85439.1"/>
    </source>
</evidence>
<gene>
    <name evidence="3" type="ORF">C8D82_10362</name>
    <name evidence="2" type="ORF">HF882_02455</name>
</gene>
<evidence type="ECO:0000313" key="3">
    <source>
        <dbReference type="EMBL" id="PVY45148.1"/>
    </source>
</evidence>
<comment type="caution">
    <text evidence="3">The sequence shown here is derived from an EMBL/GenBank/DDBJ whole genome shotgun (WGS) entry which is preliminary data.</text>
</comment>
<dbReference type="Proteomes" id="UP000245959">
    <property type="component" value="Unassembled WGS sequence"/>
</dbReference>
<dbReference type="GeneID" id="78294052"/>
<name>A0A2U1B914_9BACT</name>
<keyword evidence="1" id="KW-0732">Signal</keyword>
<feature type="signal peptide" evidence="1">
    <location>
        <begin position="1"/>
        <end position="19"/>
    </location>
</feature>
<reference evidence="3 4" key="1">
    <citation type="submission" date="2018-04" db="EMBL/GenBank/DDBJ databases">
        <title>Genomic Encyclopedia of Type Strains, Phase IV (KMG-IV): sequencing the most valuable type-strain genomes for metagenomic binning, comparative biology and taxonomic classification.</title>
        <authorList>
            <person name="Goeker M."/>
        </authorList>
    </citation>
    <scope>NUCLEOTIDE SEQUENCE [LARGE SCALE GENOMIC DNA]</scope>
    <source>
        <strain evidence="3 4">DSM 14823</strain>
    </source>
</reference>
<accession>A0A2U1B914</accession>
<dbReference type="Proteomes" id="UP000576225">
    <property type="component" value="Unassembled WGS sequence"/>
</dbReference>
<dbReference type="EMBL" id="JABAEW010000003">
    <property type="protein sequence ID" value="NMD85439.1"/>
    <property type="molecule type" value="Genomic_DNA"/>
</dbReference>
<keyword evidence="4" id="KW-1185">Reference proteome</keyword>
<organism evidence="3 4">
    <name type="scientific">Victivallis vadensis</name>
    <dbReference type="NCBI Taxonomy" id="172901"/>
    <lineage>
        <taxon>Bacteria</taxon>
        <taxon>Pseudomonadati</taxon>
        <taxon>Lentisphaerota</taxon>
        <taxon>Lentisphaeria</taxon>
        <taxon>Victivallales</taxon>
        <taxon>Victivallaceae</taxon>
        <taxon>Victivallis</taxon>
    </lineage>
</organism>
<feature type="chain" id="PRO_5036052143" evidence="1">
    <location>
        <begin position="20"/>
        <end position="298"/>
    </location>
</feature>
<reference evidence="2 5" key="2">
    <citation type="submission" date="2020-04" db="EMBL/GenBank/DDBJ databases">
        <authorList>
            <person name="Hitch T.C.A."/>
            <person name="Wylensek D."/>
            <person name="Clavel T."/>
        </authorList>
    </citation>
    <scope>NUCLEOTIDE SEQUENCE [LARGE SCALE GENOMIC DNA]</scope>
    <source>
        <strain evidence="2 5">COR2-253-APC-1A</strain>
    </source>
</reference>
<sequence>MKKACMLGIVSLAAVQLTAEVIVTPADWKIGRDAKDPVVTEESFSATANGPDTILTLKSFQPFPAAENDLLTFSMRFPKGKKTTLQFFWMNDRDRKLSEAKSLRRTIVGTGELETCVIPLAGRTGWEGTITGLRLDPAALPKGTEAEFSIGEFKLTGLAGGLPIPAACWFRGSNYANHRIEGDTVTGDYTGKNDPQTLANLPCPIPADRLKSVSFELSLPKGASSSGQLFWCSENQKAFNEKNAVRYRIPADGEFHEVRIDLSGNPNWSGNIVGLRLDTADKSAPAGQFRFRNFTVKQ</sequence>
<protein>
    <submittedName>
        <fullName evidence="3">Uncharacterized protein</fullName>
    </submittedName>
</protein>
<dbReference type="AlphaFoldDB" id="A0A2U1B914"/>
<dbReference type="RefSeq" id="WP_116882722.1">
    <property type="nucleotide sequence ID" value="NZ_CAUHRZ010000001.1"/>
</dbReference>
<evidence type="ECO:0000313" key="4">
    <source>
        <dbReference type="Proteomes" id="UP000245959"/>
    </source>
</evidence>
<dbReference type="EMBL" id="QEKH01000003">
    <property type="protein sequence ID" value="PVY45148.1"/>
    <property type="molecule type" value="Genomic_DNA"/>
</dbReference>
<evidence type="ECO:0000256" key="1">
    <source>
        <dbReference type="SAM" id="SignalP"/>
    </source>
</evidence>
<proteinExistence type="predicted"/>